<evidence type="ECO:0000259" key="4">
    <source>
        <dbReference type="PROSITE" id="PS01124"/>
    </source>
</evidence>
<sequence length="298" mass="35048">MEYVDINSIPELHEFYQYEKPTHPLITIIDWANVDRSKRKKGDIYYRLNMYAISCKKFQGEFKYGRSTYDFSEGSLIFTAPHQPIQPDPTIEVREGWALYIHPDFLNASKKGSALTSFSFFGYETHEALHISDAEKNILEECLHNIQREIVQNLDSHTYNLMLTYLELFFGYCTRFYDRQFLTRVKVSNDTVENFERLLKEYFAQDTLIETGLPDVKYFASQLNLSPNYLSDLLNKYTGKTTLEHIHLKLIEKARSLLWSSEMAISEIAYHLGFEHPSHFTKLFKSKTGKSPKEFRQH</sequence>
<dbReference type="InterPro" id="IPR009057">
    <property type="entry name" value="Homeodomain-like_sf"/>
</dbReference>
<keyword evidence="2" id="KW-0238">DNA-binding</keyword>
<dbReference type="PANTHER" id="PTHR43280">
    <property type="entry name" value="ARAC-FAMILY TRANSCRIPTIONAL REGULATOR"/>
    <property type="match status" value="1"/>
</dbReference>
<proteinExistence type="predicted"/>
<dbReference type="InterPro" id="IPR018060">
    <property type="entry name" value="HTH_AraC"/>
</dbReference>
<comment type="caution">
    <text evidence="5">The sequence shown here is derived from an EMBL/GenBank/DDBJ whole genome shotgun (WGS) entry which is preliminary data.</text>
</comment>
<gene>
    <name evidence="5" type="ORF">A4H97_29175</name>
</gene>
<dbReference type="Pfam" id="PF12833">
    <property type="entry name" value="HTH_18"/>
    <property type="match status" value="1"/>
</dbReference>
<evidence type="ECO:0000256" key="2">
    <source>
        <dbReference type="ARBA" id="ARBA00023125"/>
    </source>
</evidence>
<dbReference type="PRINTS" id="PR00032">
    <property type="entry name" value="HTHARAC"/>
</dbReference>
<dbReference type="InterPro" id="IPR020449">
    <property type="entry name" value="Tscrpt_reg_AraC-type_HTH"/>
</dbReference>
<keyword evidence="3" id="KW-0804">Transcription</keyword>
<dbReference type="STRING" id="354355.SAMN05660816_04332"/>
<dbReference type="GO" id="GO:0043565">
    <property type="term" value="F:sequence-specific DNA binding"/>
    <property type="evidence" value="ECO:0007669"/>
    <property type="project" value="InterPro"/>
</dbReference>
<organism evidence="5 6">
    <name type="scientific">Niastella yeongjuensis</name>
    <dbReference type="NCBI Taxonomy" id="354355"/>
    <lineage>
        <taxon>Bacteria</taxon>
        <taxon>Pseudomonadati</taxon>
        <taxon>Bacteroidota</taxon>
        <taxon>Chitinophagia</taxon>
        <taxon>Chitinophagales</taxon>
        <taxon>Chitinophagaceae</taxon>
        <taxon>Niastella</taxon>
    </lineage>
</organism>
<dbReference type="PROSITE" id="PS01124">
    <property type="entry name" value="HTH_ARAC_FAMILY_2"/>
    <property type="match status" value="1"/>
</dbReference>
<evidence type="ECO:0000313" key="6">
    <source>
        <dbReference type="Proteomes" id="UP000192610"/>
    </source>
</evidence>
<feature type="domain" description="HTH araC/xylS-type" evidence="4">
    <location>
        <begin position="193"/>
        <end position="298"/>
    </location>
</feature>
<dbReference type="OrthoDB" id="9816214at2"/>
<accession>A0A1V9ES36</accession>
<keyword evidence="6" id="KW-1185">Reference proteome</keyword>
<name>A0A1V9ES36_9BACT</name>
<evidence type="ECO:0000313" key="5">
    <source>
        <dbReference type="EMBL" id="OQP48959.1"/>
    </source>
</evidence>
<evidence type="ECO:0000256" key="1">
    <source>
        <dbReference type="ARBA" id="ARBA00023015"/>
    </source>
</evidence>
<dbReference type="PANTHER" id="PTHR43280:SF32">
    <property type="entry name" value="TRANSCRIPTIONAL REGULATORY PROTEIN"/>
    <property type="match status" value="1"/>
</dbReference>
<evidence type="ECO:0000256" key="3">
    <source>
        <dbReference type="ARBA" id="ARBA00023163"/>
    </source>
</evidence>
<dbReference type="Proteomes" id="UP000192610">
    <property type="component" value="Unassembled WGS sequence"/>
</dbReference>
<dbReference type="Gene3D" id="1.10.10.60">
    <property type="entry name" value="Homeodomain-like"/>
    <property type="match status" value="2"/>
</dbReference>
<dbReference type="GO" id="GO:0003700">
    <property type="term" value="F:DNA-binding transcription factor activity"/>
    <property type="evidence" value="ECO:0007669"/>
    <property type="project" value="InterPro"/>
</dbReference>
<dbReference type="SUPFAM" id="SSF46689">
    <property type="entry name" value="Homeodomain-like"/>
    <property type="match status" value="1"/>
</dbReference>
<keyword evidence="1" id="KW-0805">Transcription regulation</keyword>
<protein>
    <submittedName>
        <fullName evidence="5">Transcriptional regulator</fullName>
    </submittedName>
</protein>
<dbReference type="RefSeq" id="WP_081200449.1">
    <property type="nucleotide sequence ID" value="NZ_FOCZ01000008.1"/>
</dbReference>
<reference evidence="6" key="1">
    <citation type="submission" date="2016-04" db="EMBL/GenBank/DDBJ databases">
        <authorList>
            <person name="Chen L."/>
            <person name="Zhuang W."/>
            <person name="Wang G."/>
        </authorList>
    </citation>
    <scope>NUCLEOTIDE SEQUENCE [LARGE SCALE GENOMIC DNA]</scope>
    <source>
        <strain evidence="6">17621</strain>
    </source>
</reference>
<dbReference type="EMBL" id="LVXG01000016">
    <property type="protein sequence ID" value="OQP48959.1"/>
    <property type="molecule type" value="Genomic_DNA"/>
</dbReference>
<dbReference type="SMART" id="SM00342">
    <property type="entry name" value="HTH_ARAC"/>
    <property type="match status" value="1"/>
</dbReference>
<dbReference type="AlphaFoldDB" id="A0A1V9ES36"/>